<dbReference type="STRING" id="1090615.SAMN04515671_2954"/>
<dbReference type="RefSeq" id="WP_197676187.1">
    <property type="nucleotide sequence ID" value="NZ_LT629710.1"/>
</dbReference>
<name>A0A1H0Q1K6_9ACTN</name>
<sequence>MTNTQTPTPADPTATPRELVTVEAAAVWAGVSARTVYRRIADGTLVAYTFGPKCTRVDRAELNAALTLRRVDLPKLSTDPLVVAGIVYQ</sequence>
<gene>
    <name evidence="1" type="ORF">SAMN04515671_2954</name>
</gene>
<proteinExistence type="predicted"/>
<evidence type="ECO:0000313" key="2">
    <source>
        <dbReference type="Proteomes" id="UP000198741"/>
    </source>
</evidence>
<dbReference type="EMBL" id="LT629710">
    <property type="protein sequence ID" value="SDP10885.1"/>
    <property type="molecule type" value="Genomic_DNA"/>
</dbReference>
<reference evidence="1 2" key="1">
    <citation type="submission" date="2016-10" db="EMBL/GenBank/DDBJ databases">
        <authorList>
            <person name="de Groot N.N."/>
        </authorList>
    </citation>
    <scope>NUCLEOTIDE SEQUENCE [LARGE SCALE GENOMIC DNA]</scope>
    <source>
        <strain evidence="2">P4-7,KCTC 19426,CECT 7604</strain>
    </source>
</reference>
<evidence type="ECO:0000313" key="1">
    <source>
        <dbReference type="EMBL" id="SDP10885.1"/>
    </source>
</evidence>
<keyword evidence="2" id="KW-1185">Reference proteome</keyword>
<accession>A0A1H0Q1K6</accession>
<protein>
    <submittedName>
        <fullName evidence="1">DNA binding domain-containing protein, excisionase family</fullName>
    </submittedName>
</protein>
<dbReference type="AlphaFoldDB" id="A0A1H0Q1K6"/>
<organism evidence="1 2">
    <name type="scientific">Nakamurella panacisegetis</name>
    <dbReference type="NCBI Taxonomy" id="1090615"/>
    <lineage>
        <taxon>Bacteria</taxon>
        <taxon>Bacillati</taxon>
        <taxon>Actinomycetota</taxon>
        <taxon>Actinomycetes</taxon>
        <taxon>Nakamurellales</taxon>
        <taxon>Nakamurellaceae</taxon>
        <taxon>Nakamurella</taxon>
    </lineage>
</organism>
<dbReference type="Proteomes" id="UP000198741">
    <property type="component" value="Chromosome I"/>
</dbReference>